<sequence length="136" mass="15941">MKFRWSYAALLVCAAAVAVPVWRYNIGVERIVSDDEEMPVVWEWFVKHRKTWQYKFVNPARPVLEIEAYETLSAGEQVKLKEFCKVRYGVEDVDACYRVMCAPYHVEIKPGGWIPDNVCIRRYNDASRHELDVTKP</sequence>
<dbReference type="HOGENOM" id="CLU_1934699_0_0_6"/>
<proteinExistence type="predicted"/>
<protein>
    <submittedName>
        <fullName evidence="1">Uncharacterized protein</fullName>
    </submittedName>
</protein>
<accession>A0A075K6R0</accession>
<evidence type="ECO:0000313" key="2">
    <source>
        <dbReference type="Proteomes" id="UP000027987"/>
    </source>
</evidence>
<keyword evidence="2" id="KW-1185">Reference proteome</keyword>
<name>A0A075K6R0_9GAMM</name>
<gene>
    <name evidence="1" type="ORF">HY57_11425</name>
</gene>
<dbReference type="PATRIC" id="fig|1217721.7.peg.2361"/>
<evidence type="ECO:0000313" key="1">
    <source>
        <dbReference type="EMBL" id="AIF47828.1"/>
    </source>
</evidence>
<reference evidence="1 2" key="1">
    <citation type="submission" date="2014-07" db="EMBL/GenBank/DDBJ databases">
        <title>Complete Genome Sequence of Dyella japonica Strain A8 Isolated from Malaysian Tropical Soil.</title>
        <authorList>
            <person name="Hui R.K.H."/>
            <person name="Chen J.-W."/>
            <person name="Chan K.-G."/>
            <person name="Leung F.C.C."/>
        </authorList>
    </citation>
    <scope>NUCLEOTIDE SEQUENCE [LARGE SCALE GENOMIC DNA]</scope>
    <source>
        <strain evidence="1 2">A8</strain>
    </source>
</reference>
<dbReference type="EMBL" id="CP008884">
    <property type="protein sequence ID" value="AIF47828.1"/>
    <property type="molecule type" value="Genomic_DNA"/>
</dbReference>
<dbReference type="AlphaFoldDB" id="A0A075K6R0"/>
<dbReference type="STRING" id="1217721.HY57_11425"/>
<dbReference type="Proteomes" id="UP000027987">
    <property type="component" value="Chromosome"/>
</dbReference>
<dbReference type="OrthoDB" id="8780142at2"/>
<dbReference type="RefSeq" id="WP_019466962.1">
    <property type="nucleotide sequence ID" value="NZ_ALOY01000180.1"/>
</dbReference>
<dbReference type="KEGG" id="dja:HY57_11425"/>
<organism evidence="1 2">
    <name type="scientific">Dyella japonica A8</name>
    <dbReference type="NCBI Taxonomy" id="1217721"/>
    <lineage>
        <taxon>Bacteria</taxon>
        <taxon>Pseudomonadati</taxon>
        <taxon>Pseudomonadota</taxon>
        <taxon>Gammaproteobacteria</taxon>
        <taxon>Lysobacterales</taxon>
        <taxon>Rhodanobacteraceae</taxon>
        <taxon>Dyella</taxon>
    </lineage>
</organism>